<comment type="subcellular location">
    <subcellularLocation>
        <location evidence="1 5">Membrane</location>
        <topology evidence="1 5">Multi-pass membrane protein</topology>
    </subcellularLocation>
</comment>
<comment type="similarity">
    <text evidence="5">Belongs to the PRA1 family.</text>
</comment>
<feature type="transmembrane region" description="Helical" evidence="5">
    <location>
        <begin position="70"/>
        <end position="92"/>
    </location>
</feature>
<protein>
    <recommendedName>
        <fullName evidence="5">PRA1 family protein</fullName>
    </recommendedName>
</protein>
<evidence type="ECO:0000313" key="6">
    <source>
        <dbReference type="EMBL" id="VDD86464.1"/>
    </source>
</evidence>
<keyword evidence="2 5" id="KW-0812">Transmembrane</keyword>
<reference evidence="6 7" key="2">
    <citation type="submission" date="2018-10" db="EMBL/GenBank/DDBJ databases">
        <authorList>
            <consortium name="Pathogen Informatics"/>
        </authorList>
    </citation>
    <scope>NUCLEOTIDE SEQUENCE [LARGE SCALE GENOMIC DNA]</scope>
</reference>
<evidence type="ECO:0000256" key="1">
    <source>
        <dbReference type="ARBA" id="ARBA00004141"/>
    </source>
</evidence>
<evidence type="ECO:0000256" key="2">
    <source>
        <dbReference type="ARBA" id="ARBA00022692"/>
    </source>
</evidence>
<gene>
    <name evidence="6" type="ORF">EVEC_LOCUS1607</name>
</gene>
<feature type="transmembrane region" description="Helical" evidence="5">
    <location>
        <begin position="113"/>
        <end position="135"/>
    </location>
</feature>
<sequence length="203" mass="22667">MKLHKHINAVFQFPHPIPIVVLGLLPPFGDGEKWKNLLDANFKLYALQYSLILAAGFSISLIIYPAELAYAVRAVALFVALFIGSALLSANYEWKRNLGKEETGALNNKKIKNFMEVAVTVALLIAAIILFWILLLNYITLAMPSISLIIVLVHASVHGVALNGGKKERSVVFDAIYYIAELEISKIVKARGKYILLIFFQRR</sequence>
<dbReference type="WBParaSite" id="EVEC_0000189901-mRNA-1">
    <property type="protein sequence ID" value="EVEC_0000189901-mRNA-1"/>
    <property type="gene ID" value="EVEC_0000189901"/>
</dbReference>
<organism evidence="8">
    <name type="scientific">Enterobius vermicularis</name>
    <name type="common">Human pinworm</name>
    <dbReference type="NCBI Taxonomy" id="51028"/>
    <lineage>
        <taxon>Eukaryota</taxon>
        <taxon>Metazoa</taxon>
        <taxon>Ecdysozoa</taxon>
        <taxon>Nematoda</taxon>
        <taxon>Chromadorea</taxon>
        <taxon>Rhabditida</taxon>
        <taxon>Spirurina</taxon>
        <taxon>Oxyuridomorpha</taxon>
        <taxon>Oxyuroidea</taxon>
        <taxon>Oxyuridae</taxon>
        <taxon>Enterobius</taxon>
    </lineage>
</organism>
<dbReference type="Pfam" id="PF03208">
    <property type="entry name" value="PRA1"/>
    <property type="match status" value="1"/>
</dbReference>
<evidence type="ECO:0000256" key="5">
    <source>
        <dbReference type="RuleBase" id="RU363107"/>
    </source>
</evidence>
<keyword evidence="7" id="KW-1185">Reference proteome</keyword>
<accession>A0A0N4UWM4</accession>
<dbReference type="Proteomes" id="UP000274131">
    <property type="component" value="Unassembled WGS sequence"/>
</dbReference>
<evidence type="ECO:0000256" key="4">
    <source>
        <dbReference type="ARBA" id="ARBA00023136"/>
    </source>
</evidence>
<name>A0A0N4UWM4_ENTVE</name>
<keyword evidence="3 5" id="KW-1133">Transmembrane helix</keyword>
<feature type="transmembrane region" description="Helical" evidence="5">
    <location>
        <begin position="141"/>
        <end position="162"/>
    </location>
</feature>
<keyword evidence="4 5" id="KW-0472">Membrane</keyword>
<dbReference type="AlphaFoldDB" id="A0A0N4UWM4"/>
<evidence type="ECO:0000313" key="7">
    <source>
        <dbReference type="Proteomes" id="UP000274131"/>
    </source>
</evidence>
<feature type="transmembrane region" description="Helical" evidence="5">
    <location>
        <begin position="44"/>
        <end position="64"/>
    </location>
</feature>
<reference evidence="8" key="1">
    <citation type="submission" date="2017-02" db="UniProtKB">
        <authorList>
            <consortium name="WormBaseParasite"/>
        </authorList>
    </citation>
    <scope>IDENTIFICATION</scope>
</reference>
<proteinExistence type="inferred from homology"/>
<dbReference type="GO" id="GO:0016020">
    <property type="term" value="C:membrane"/>
    <property type="evidence" value="ECO:0007669"/>
    <property type="project" value="UniProtKB-SubCell"/>
</dbReference>
<evidence type="ECO:0000256" key="3">
    <source>
        <dbReference type="ARBA" id="ARBA00022989"/>
    </source>
</evidence>
<dbReference type="InterPro" id="IPR004895">
    <property type="entry name" value="Prenylated_rab_accept_PRA1"/>
</dbReference>
<evidence type="ECO:0000313" key="8">
    <source>
        <dbReference type="WBParaSite" id="EVEC_0000189901-mRNA-1"/>
    </source>
</evidence>
<dbReference type="EMBL" id="UXUI01007237">
    <property type="protein sequence ID" value="VDD86464.1"/>
    <property type="molecule type" value="Genomic_DNA"/>
</dbReference>